<dbReference type="InterPro" id="IPR001214">
    <property type="entry name" value="SET_dom"/>
</dbReference>
<dbReference type="SUPFAM" id="SSF82199">
    <property type="entry name" value="SET domain"/>
    <property type="match status" value="1"/>
</dbReference>
<evidence type="ECO:0000259" key="1">
    <source>
        <dbReference type="PROSITE" id="PS50280"/>
    </source>
</evidence>
<evidence type="ECO:0000313" key="2">
    <source>
        <dbReference type="EMBL" id="CAB4171632.1"/>
    </source>
</evidence>
<feature type="domain" description="SET" evidence="1">
    <location>
        <begin position="187"/>
        <end position="272"/>
    </location>
</feature>
<evidence type="ECO:0000313" key="3">
    <source>
        <dbReference type="EMBL" id="CAB4199795.1"/>
    </source>
</evidence>
<dbReference type="InterPro" id="IPR046341">
    <property type="entry name" value="SET_dom_sf"/>
</dbReference>
<dbReference type="EMBL" id="LR796870">
    <property type="protein sequence ID" value="CAB4171632.1"/>
    <property type="molecule type" value="Genomic_DNA"/>
</dbReference>
<reference evidence="2" key="1">
    <citation type="submission" date="2020-05" db="EMBL/GenBank/DDBJ databases">
        <authorList>
            <person name="Chiriac C."/>
            <person name="Salcher M."/>
            <person name="Ghai R."/>
            <person name="Kavagutti S V."/>
        </authorList>
    </citation>
    <scope>NUCLEOTIDE SEQUENCE</scope>
</reference>
<accession>A0A6J5PKK3</accession>
<organism evidence="2">
    <name type="scientific">uncultured Caudovirales phage</name>
    <dbReference type="NCBI Taxonomy" id="2100421"/>
    <lineage>
        <taxon>Viruses</taxon>
        <taxon>Duplodnaviria</taxon>
        <taxon>Heunggongvirae</taxon>
        <taxon>Uroviricota</taxon>
        <taxon>Caudoviricetes</taxon>
        <taxon>Peduoviridae</taxon>
        <taxon>Maltschvirus</taxon>
        <taxon>Maltschvirus maltsch</taxon>
    </lineage>
</organism>
<dbReference type="PROSITE" id="PS50280">
    <property type="entry name" value="SET"/>
    <property type="match status" value="1"/>
</dbReference>
<gene>
    <name evidence="3" type="ORF">UFOVP1358_15</name>
    <name evidence="2" type="ORF">UFOVP931_9</name>
</gene>
<name>A0A6J5PKK3_9CAUD</name>
<sequence>MLAEAKSHNIVDPAKIEQVESQLLDLPQVECPVVHHFGPGIYIREVTLPAGTLAIGHAQRFEHLNIMLTGAVAMVGDDGQTKVMRAPMIFVGKPGRKLGYVLETCIWQNVYATDERGIDKLESMFLDKSATWQAHAEVSKQLETYHRREDREDFELVVRLAGFTLAAVRAQSENLHDQITMPSEFAPKFTVRDSAIEGKGVFLSAPVEQDEVIAPARIDGMRTPAGRYTNHSKAPNAKFIKDESGDIWLVATRRISGCAGGSQGEEVTVDYRQALALSDINLIKGDSQ</sequence>
<dbReference type="Gene3D" id="2.170.270.10">
    <property type="entry name" value="SET domain"/>
    <property type="match status" value="1"/>
</dbReference>
<proteinExistence type="predicted"/>
<protein>
    <submittedName>
        <fullName evidence="2">SET domain containing protein</fullName>
    </submittedName>
</protein>
<dbReference type="CDD" id="cd08161">
    <property type="entry name" value="SET"/>
    <property type="match status" value="1"/>
</dbReference>
<dbReference type="Pfam" id="PF00856">
    <property type="entry name" value="SET"/>
    <property type="match status" value="1"/>
</dbReference>
<dbReference type="EMBL" id="LR797302">
    <property type="protein sequence ID" value="CAB4199795.1"/>
    <property type="molecule type" value="Genomic_DNA"/>
</dbReference>